<sequence length="133" mass="15552">MHESLGEMKIKLKEGAFPVRKRPYKMNPNLHEKVKEEIDKMLKSGIIKPLDESEWVSPMVISIKKDGKIRICVDYRELNVACVTDPFPMPFTKEILEGVIGYEIYSFTDGFSEYQQVRISQEDQEKTTFTTEW</sequence>
<dbReference type="Gene3D" id="3.30.70.270">
    <property type="match status" value="1"/>
</dbReference>
<comment type="caution">
    <text evidence="1">The sequence shown here is derived from an EMBL/GenBank/DDBJ whole genome shotgun (WGS) entry which is preliminary data.</text>
</comment>
<dbReference type="InterPro" id="IPR043502">
    <property type="entry name" value="DNA/RNA_pol_sf"/>
</dbReference>
<dbReference type="AlphaFoldDB" id="A0AA38GEL5"/>
<keyword evidence="2" id="KW-1185">Reference proteome</keyword>
<feature type="non-terminal residue" evidence="1">
    <location>
        <position position="133"/>
    </location>
</feature>
<dbReference type="InterPro" id="IPR053134">
    <property type="entry name" value="RNA-dir_DNA_polymerase"/>
</dbReference>
<dbReference type="PANTHER" id="PTHR24559:SF444">
    <property type="entry name" value="REVERSE TRANSCRIPTASE DOMAIN-CONTAINING PROTEIN"/>
    <property type="match status" value="1"/>
</dbReference>
<dbReference type="CDD" id="cd01647">
    <property type="entry name" value="RT_LTR"/>
    <property type="match status" value="1"/>
</dbReference>
<dbReference type="SUPFAM" id="SSF56672">
    <property type="entry name" value="DNA/RNA polymerases"/>
    <property type="match status" value="1"/>
</dbReference>
<dbReference type="InterPro" id="IPR043128">
    <property type="entry name" value="Rev_trsase/Diguanyl_cyclase"/>
</dbReference>
<dbReference type="Proteomes" id="UP000824469">
    <property type="component" value="Unassembled WGS sequence"/>
</dbReference>
<dbReference type="Gene3D" id="3.10.10.10">
    <property type="entry name" value="HIV Type 1 Reverse Transcriptase, subunit A, domain 1"/>
    <property type="match status" value="1"/>
</dbReference>
<evidence type="ECO:0000313" key="1">
    <source>
        <dbReference type="EMBL" id="KAH9321804.1"/>
    </source>
</evidence>
<reference evidence="1 2" key="1">
    <citation type="journal article" date="2021" name="Nat. Plants">
        <title>The Taxus genome provides insights into paclitaxel biosynthesis.</title>
        <authorList>
            <person name="Xiong X."/>
            <person name="Gou J."/>
            <person name="Liao Q."/>
            <person name="Li Y."/>
            <person name="Zhou Q."/>
            <person name="Bi G."/>
            <person name="Li C."/>
            <person name="Du R."/>
            <person name="Wang X."/>
            <person name="Sun T."/>
            <person name="Guo L."/>
            <person name="Liang H."/>
            <person name="Lu P."/>
            <person name="Wu Y."/>
            <person name="Zhang Z."/>
            <person name="Ro D.K."/>
            <person name="Shang Y."/>
            <person name="Huang S."/>
            <person name="Yan J."/>
        </authorList>
    </citation>
    <scope>NUCLEOTIDE SEQUENCE [LARGE SCALE GENOMIC DNA]</scope>
    <source>
        <strain evidence="1">Ta-2019</strain>
    </source>
</reference>
<proteinExistence type="predicted"/>
<gene>
    <name evidence="1" type="ORF">KI387_016443</name>
</gene>
<dbReference type="PANTHER" id="PTHR24559">
    <property type="entry name" value="TRANSPOSON TY3-I GAG-POL POLYPROTEIN"/>
    <property type="match status" value="1"/>
</dbReference>
<protein>
    <submittedName>
        <fullName evidence="1">Uncharacterized protein</fullName>
    </submittedName>
</protein>
<accession>A0AA38GEL5</accession>
<dbReference type="EMBL" id="JAHRHJ020000003">
    <property type="protein sequence ID" value="KAH9321804.1"/>
    <property type="molecule type" value="Genomic_DNA"/>
</dbReference>
<organism evidence="1 2">
    <name type="scientific">Taxus chinensis</name>
    <name type="common">Chinese yew</name>
    <name type="synonym">Taxus wallichiana var. chinensis</name>
    <dbReference type="NCBI Taxonomy" id="29808"/>
    <lineage>
        <taxon>Eukaryota</taxon>
        <taxon>Viridiplantae</taxon>
        <taxon>Streptophyta</taxon>
        <taxon>Embryophyta</taxon>
        <taxon>Tracheophyta</taxon>
        <taxon>Spermatophyta</taxon>
        <taxon>Pinopsida</taxon>
        <taxon>Pinidae</taxon>
        <taxon>Conifers II</taxon>
        <taxon>Cupressales</taxon>
        <taxon>Taxaceae</taxon>
        <taxon>Taxus</taxon>
    </lineage>
</organism>
<evidence type="ECO:0000313" key="2">
    <source>
        <dbReference type="Proteomes" id="UP000824469"/>
    </source>
</evidence>
<name>A0AA38GEL5_TAXCH</name>